<organism evidence="2 3">
    <name type="scientific">Leptospira saintgironsiae</name>
    <dbReference type="NCBI Taxonomy" id="2023183"/>
    <lineage>
        <taxon>Bacteria</taxon>
        <taxon>Pseudomonadati</taxon>
        <taxon>Spirochaetota</taxon>
        <taxon>Spirochaetia</taxon>
        <taxon>Leptospirales</taxon>
        <taxon>Leptospiraceae</taxon>
        <taxon>Leptospira</taxon>
    </lineage>
</organism>
<evidence type="ECO:0000313" key="2">
    <source>
        <dbReference type="EMBL" id="PJZ48483.1"/>
    </source>
</evidence>
<dbReference type="AlphaFoldDB" id="A0A2M9YAL8"/>
<keyword evidence="3" id="KW-1185">Reference proteome</keyword>
<accession>A0A2M9YAL8</accession>
<dbReference type="SMART" id="SM00287">
    <property type="entry name" value="SH3b"/>
    <property type="match status" value="1"/>
</dbReference>
<dbReference type="Pfam" id="PF08239">
    <property type="entry name" value="SH3_3"/>
    <property type="match status" value="1"/>
</dbReference>
<dbReference type="PROSITE" id="PS51781">
    <property type="entry name" value="SH3B"/>
    <property type="match status" value="1"/>
</dbReference>
<protein>
    <recommendedName>
        <fullName evidence="1">SH3b domain-containing protein</fullName>
    </recommendedName>
</protein>
<proteinExistence type="predicted"/>
<evidence type="ECO:0000313" key="3">
    <source>
        <dbReference type="Proteomes" id="UP000231926"/>
    </source>
</evidence>
<gene>
    <name evidence="2" type="ORF">CH362_14880</name>
</gene>
<feature type="domain" description="SH3b" evidence="1">
    <location>
        <begin position="36"/>
        <end position="115"/>
    </location>
</feature>
<evidence type="ECO:0000259" key="1">
    <source>
        <dbReference type="PROSITE" id="PS51781"/>
    </source>
</evidence>
<dbReference type="OrthoDB" id="317778at2"/>
<dbReference type="EMBL" id="NPDR01000006">
    <property type="protein sequence ID" value="PJZ48483.1"/>
    <property type="molecule type" value="Genomic_DNA"/>
</dbReference>
<comment type="caution">
    <text evidence="2">The sequence shown here is derived from an EMBL/GenBank/DDBJ whole genome shotgun (WGS) entry which is preliminary data.</text>
</comment>
<dbReference type="Proteomes" id="UP000231926">
    <property type="component" value="Unassembled WGS sequence"/>
</dbReference>
<name>A0A2M9YAL8_9LEPT</name>
<reference evidence="2 3" key="1">
    <citation type="submission" date="2017-07" db="EMBL/GenBank/DDBJ databases">
        <title>Leptospira spp. isolated from tropical soils.</title>
        <authorList>
            <person name="Thibeaux R."/>
            <person name="Iraola G."/>
            <person name="Ferres I."/>
            <person name="Bierque E."/>
            <person name="Girault D."/>
            <person name="Soupe-Gilbert M.-E."/>
            <person name="Picardeau M."/>
            <person name="Goarant C."/>
        </authorList>
    </citation>
    <scope>NUCLEOTIDE SEQUENCE [LARGE SCALE GENOMIC DNA]</scope>
    <source>
        <strain evidence="2 3">FH4-C-A2</strain>
    </source>
</reference>
<dbReference type="Gene3D" id="2.30.30.40">
    <property type="entry name" value="SH3 Domains"/>
    <property type="match status" value="1"/>
</dbReference>
<sequence>MKDFMRSNLFKISSMLSLCITLNLWGCAKKLDFTPQYVYAVSGDKVNLRANPGRNQPIVEVLNNGQGLEILDTSKNITKEQYPNFGTLIPIYWYKVKTESGNVGFMSSQYVNLLLGHKRETGLIGIFEQIEKGKLKATVLSILQDGVVREPASHDIVQSKTISRVPKKLSIDHGIVLSSDQKSIGEIRNVKFAEDYTEKQEEGCWDGYYFSGIYNGIKPTPSSLILIGLNGISESSVDFKYFTDRTIIKTIENASLSMIKKKSPDDFKGGNFLCVSGDKCIYKSVKNNGNEYIIATQTIEYPDKSGHSQVFRIDKILSDKIENIYYHDSIGGKRDVPDRETVFAITDLDHNGILEIFTVTHGYEWWFYKIYSLEKDRVIPVFNGAGGGC</sequence>
<dbReference type="InterPro" id="IPR003646">
    <property type="entry name" value="SH3-like_bac-type"/>
</dbReference>